<dbReference type="Proteomes" id="UP000051992">
    <property type="component" value="Unassembled WGS sequence"/>
</dbReference>
<dbReference type="EMBL" id="JQBM01000004">
    <property type="protein sequence ID" value="KRN45987.1"/>
    <property type="molecule type" value="Genomic_DNA"/>
</dbReference>
<keyword evidence="1" id="KW-0489">Methyltransferase</keyword>
<keyword evidence="1" id="KW-0808">Transferase</keyword>
<dbReference type="GeneID" id="86899895"/>
<dbReference type="OrthoDB" id="9792989at2"/>
<organism evidence="1 2">
    <name type="scientific">Weissella viridescens</name>
    <name type="common">Lactobacillus viridescens</name>
    <dbReference type="NCBI Taxonomy" id="1629"/>
    <lineage>
        <taxon>Bacteria</taxon>
        <taxon>Bacillati</taxon>
        <taxon>Bacillota</taxon>
        <taxon>Bacilli</taxon>
        <taxon>Lactobacillales</taxon>
        <taxon>Lactobacillaceae</taxon>
        <taxon>Weissella</taxon>
    </lineage>
</organism>
<dbReference type="AlphaFoldDB" id="A0A0R2GZ30"/>
<comment type="caution">
    <text evidence="1">The sequence shown here is derived from an EMBL/GenBank/DDBJ whole genome shotgun (WGS) entry which is preliminary data.</text>
</comment>
<keyword evidence="2" id="KW-1185">Reference proteome</keyword>
<sequence>MRAIQNLAQLTLDEFLNVGDTAIDGTIKRGDVTRFLASRVGDTGKVLAFSDNKKEIDDVATSLFLSGLHDRVDIISQDFTAILAHLDPTHPIGAAMFQVDAETDQTALLNTIKPLLMGLKDHGMLLILTNDATDITELESYAKALPANAYGVQKLSDLLSNETALLIQRL</sequence>
<name>A0A0R2GZ30_WEIVI</name>
<dbReference type="PATRIC" id="fig|1629.5.peg.1344"/>
<dbReference type="SUPFAM" id="SSF53335">
    <property type="entry name" value="S-adenosyl-L-methionine-dependent methyltransferases"/>
    <property type="match status" value="1"/>
</dbReference>
<evidence type="ECO:0000313" key="2">
    <source>
        <dbReference type="Proteomes" id="UP000051992"/>
    </source>
</evidence>
<reference evidence="1 2" key="1">
    <citation type="journal article" date="2015" name="Genome Announc.">
        <title>Expanding the biotechnology potential of lactobacilli through comparative genomics of 213 strains and associated genera.</title>
        <authorList>
            <person name="Sun Z."/>
            <person name="Harris H.M."/>
            <person name="McCann A."/>
            <person name="Guo C."/>
            <person name="Argimon S."/>
            <person name="Zhang W."/>
            <person name="Yang X."/>
            <person name="Jeffery I.B."/>
            <person name="Cooney J.C."/>
            <person name="Kagawa T.F."/>
            <person name="Liu W."/>
            <person name="Song Y."/>
            <person name="Salvetti E."/>
            <person name="Wrobel A."/>
            <person name="Rasinkangas P."/>
            <person name="Parkhill J."/>
            <person name="Rea M.C."/>
            <person name="O'Sullivan O."/>
            <person name="Ritari J."/>
            <person name="Douillard F.P."/>
            <person name="Paul Ross R."/>
            <person name="Yang R."/>
            <person name="Briner A.E."/>
            <person name="Felis G.E."/>
            <person name="de Vos W.M."/>
            <person name="Barrangou R."/>
            <person name="Klaenhammer T.R."/>
            <person name="Caufield P.W."/>
            <person name="Cui Y."/>
            <person name="Zhang H."/>
            <person name="O'Toole P.W."/>
        </authorList>
    </citation>
    <scope>NUCLEOTIDE SEQUENCE [LARGE SCALE GENOMIC DNA]</scope>
    <source>
        <strain evidence="1 2">DSM 20410</strain>
    </source>
</reference>
<dbReference type="RefSeq" id="WP_057746866.1">
    <property type="nucleotide sequence ID" value="NZ_BJLU01000013.1"/>
</dbReference>
<accession>A0A0R2GZ30</accession>
<dbReference type="GO" id="GO:0032259">
    <property type="term" value="P:methylation"/>
    <property type="evidence" value="ECO:0007669"/>
    <property type="project" value="UniProtKB-KW"/>
</dbReference>
<gene>
    <name evidence="1" type="ORF">IV50_GL001331</name>
</gene>
<dbReference type="GO" id="GO:0008168">
    <property type="term" value="F:methyltransferase activity"/>
    <property type="evidence" value="ECO:0007669"/>
    <property type="project" value="UniProtKB-KW"/>
</dbReference>
<dbReference type="InterPro" id="IPR029063">
    <property type="entry name" value="SAM-dependent_MTases_sf"/>
</dbReference>
<dbReference type="Gene3D" id="3.40.50.150">
    <property type="entry name" value="Vaccinia Virus protein VP39"/>
    <property type="match status" value="1"/>
</dbReference>
<proteinExistence type="predicted"/>
<protein>
    <submittedName>
        <fullName evidence="1">SAM-dependent methyltransferase</fullName>
    </submittedName>
</protein>
<evidence type="ECO:0000313" key="1">
    <source>
        <dbReference type="EMBL" id="KRN45987.1"/>
    </source>
</evidence>